<comment type="caution">
    <text evidence="3">The sequence shown here is derived from an EMBL/GenBank/DDBJ whole genome shotgun (WGS) entry which is preliminary data.</text>
</comment>
<evidence type="ECO:0000313" key="4">
    <source>
        <dbReference type="Proteomes" id="UP000669179"/>
    </source>
</evidence>
<feature type="region of interest" description="Disordered" evidence="1">
    <location>
        <begin position="155"/>
        <end position="184"/>
    </location>
</feature>
<organism evidence="3 4">
    <name type="scientific">Actinomadura barringtoniae</name>
    <dbReference type="NCBI Taxonomy" id="1427535"/>
    <lineage>
        <taxon>Bacteria</taxon>
        <taxon>Bacillati</taxon>
        <taxon>Actinomycetota</taxon>
        <taxon>Actinomycetes</taxon>
        <taxon>Streptosporangiales</taxon>
        <taxon>Thermomonosporaceae</taxon>
        <taxon>Actinomadura</taxon>
    </lineage>
</organism>
<dbReference type="InterPro" id="IPR000182">
    <property type="entry name" value="GNAT_dom"/>
</dbReference>
<dbReference type="GO" id="GO:0016747">
    <property type="term" value="F:acyltransferase activity, transferring groups other than amino-acyl groups"/>
    <property type="evidence" value="ECO:0007669"/>
    <property type="project" value="InterPro"/>
</dbReference>
<evidence type="ECO:0000259" key="2">
    <source>
        <dbReference type="PROSITE" id="PS51186"/>
    </source>
</evidence>
<name>A0A939T9Y5_9ACTN</name>
<proteinExistence type="predicted"/>
<dbReference type="PANTHER" id="PTHR43792:SF1">
    <property type="entry name" value="N-ACETYLTRANSFERASE DOMAIN-CONTAINING PROTEIN"/>
    <property type="match status" value="1"/>
</dbReference>
<sequence length="184" mass="20303">MFGPIAGNITTQRLQLEPLAVHHAGEMAEALNDPRLHEFIGGEPLTVEEMRRRYEHLVAGPAPFHQEWWLNWIIRRRRDGQAVGYVQATVTPGAEGLRASIAWVVGMPYQGFGFATEAAQAMAGWLRANGVAEIEAAIHPENSASEGVARRLRLRPTDETSDGETIWRMDPGFPGTPNVPETKA</sequence>
<keyword evidence="4" id="KW-1185">Reference proteome</keyword>
<reference evidence="3" key="1">
    <citation type="submission" date="2021-03" db="EMBL/GenBank/DDBJ databases">
        <authorList>
            <person name="Kanchanasin P."/>
            <person name="Saeng-In P."/>
            <person name="Phongsopitanun W."/>
            <person name="Yuki M."/>
            <person name="Kudo T."/>
            <person name="Ohkuma M."/>
            <person name="Tanasupawat S."/>
        </authorList>
    </citation>
    <scope>NUCLEOTIDE SEQUENCE</scope>
    <source>
        <strain evidence="3">GKU 128</strain>
    </source>
</reference>
<dbReference type="PROSITE" id="PS51186">
    <property type="entry name" value="GNAT"/>
    <property type="match status" value="1"/>
</dbReference>
<dbReference type="Proteomes" id="UP000669179">
    <property type="component" value="Unassembled WGS sequence"/>
</dbReference>
<accession>A0A939T9Y5</accession>
<protein>
    <submittedName>
        <fullName evidence="3">GNAT family N-acetyltransferase</fullName>
    </submittedName>
</protein>
<dbReference type="SUPFAM" id="SSF55729">
    <property type="entry name" value="Acyl-CoA N-acyltransferases (Nat)"/>
    <property type="match status" value="1"/>
</dbReference>
<evidence type="ECO:0000256" key="1">
    <source>
        <dbReference type="SAM" id="MobiDB-lite"/>
    </source>
</evidence>
<dbReference type="EMBL" id="JAGEOJ010000006">
    <property type="protein sequence ID" value="MBO2448480.1"/>
    <property type="molecule type" value="Genomic_DNA"/>
</dbReference>
<dbReference type="PANTHER" id="PTHR43792">
    <property type="entry name" value="GNAT FAMILY, PUTATIVE (AFU_ORTHOLOGUE AFUA_3G00765)-RELATED-RELATED"/>
    <property type="match status" value="1"/>
</dbReference>
<evidence type="ECO:0000313" key="3">
    <source>
        <dbReference type="EMBL" id="MBO2448480.1"/>
    </source>
</evidence>
<feature type="domain" description="N-acetyltransferase" evidence="2">
    <location>
        <begin position="34"/>
        <end position="184"/>
    </location>
</feature>
<dbReference type="Gene3D" id="3.40.630.30">
    <property type="match status" value="1"/>
</dbReference>
<dbReference type="InterPro" id="IPR051531">
    <property type="entry name" value="N-acetyltransferase"/>
</dbReference>
<dbReference type="RefSeq" id="WP_208256160.1">
    <property type="nucleotide sequence ID" value="NZ_JAGEOJ010000006.1"/>
</dbReference>
<dbReference type="InterPro" id="IPR016181">
    <property type="entry name" value="Acyl_CoA_acyltransferase"/>
</dbReference>
<dbReference type="Pfam" id="PF13302">
    <property type="entry name" value="Acetyltransf_3"/>
    <property type="match status" value="1"/>
</dbReference>
<dbReference type="AlphaFoldDB" id="A0A939T9Y5"/>
<gene>
    <name evidence="3" type="ORF">J4573_15365</name>
</gene>